<sequence length="324" mass="35768">MTIELDGGWRTAEADWHNPTRLPQPAFLLNVPLSLVAEEVSRGDEEEPADAAPGARPPLDRHRAMSQFLELYRDLTADALVYLLPTPRLSGLRDLARAAHLGVVLEHLPSGDVVVLARGATRERRAAVEVGRSFFESLGYRVVEPVGRFEGEADLKHLRDDVYVGGYGAGTGPEVHDWLERAFDLRVVRLRVADPTLPHLDRTVLPLTRERTLVCVEAHDRDEIRRLERHTEVVPVSASACRAGLCASVRVDNTILNASHLHQLRPGSAEHAAELAKNRALEDAAAPLALEVNHVNLSEFAGAGVALSSLVLHLNRYSYRFELM</sequence>
<reference evidence="2 3" key="1">
    <citation type="submission" date="2022-06" db="EMBL/GenBank/DDBJ databases">
        <title>Genomic Encyclopedia of Archaeal and Bacterial Type Strains, Phase II (KMG-II): from individual species to whole genera.</title>
        <authorList>
            <person name="Goeker M."/>
        </authorList>
    </citation>
    <scope>NUCLEOTIDE SEQUENCE [LARGE SCALE GENOMIC DNA]</scope>
    <source>
        <strain evidence="2 3">DSM 40477</strain>
    </source>
</reference>
<accession>A0ABT1HW40</accession>
<organism evidence="2 3">
    <name type="scientific">Streptoalloteichus tenebrarius (strain ATCC 17920 / DSM 40477 / JCM 4838 / CBS 697.72 / NBRC 16177 / NCIMB 11028 / NRRL B-12390 / A12253. 1 / ISP 5477)</name>
    <name type="common">Streptomyces tenebrarius</name>
    <dbReference type="NCBI Taxonomy" id="1933"/>
    <lineage>
        <taxon>Bacteria</taxon>
        <taxon>Bacillati</taxon>
        <taxon>Actinomycetota</taxon>
        <taxon>Actinomycetes</taxon>
        <taxon>Pseudonocardiales</taxon>
        <taxon>Pseudonocardiaceae</taxon>
        <taxon>Streptoalloteichus</taxon>
    </lineage>
</organism>
<gene>
    <name evidence="2" type="ORF">LX15_003444</name>
</gene>
<evidence type="ECO:0000256" key="1">
    <source>
        <dbReference type="SAM" id="MobiDB-lite"/>
    </source>
</evidence>
<dbReference type="EMBL" id="JAMTCP010000019">
    <property type="protein sequence ID" value="MCP2259738.1"/>
    <property type="molecule type" value="Genomic_DNA"/>
</dbReference>
<comment type="caution">
    <text evidence="2">The sequence shown here is derived from an EMBL/GenBank/DDBJ whole genome shotgun (WGS) entry which is preliminary data.</text>
</comment>
<dbReference type="Proteomes" id="UP001205311">
    <property type="component" value="Unassembled WGS sequence"/>
</dbReference>
<name>A0ABT1HW40_STRSD</name>
<proteinExistence type="predicted"/>
<feature type="region of interest" description="Disordered" evidence="1">
    <location>
        <begin position="39"/>
        <end position="59"/>
    </location>
</feature>
<dbReference type="SUPFAM" id="SSF55909">
    <property type="entry name" value="Pentein"/>
    <property type="match status" value="1"/>
</dbReference>
<evidence type="ECO:0000313" key="3">
    <source>
        <dbReference type="Proteomes" id="UP001205311"/>
    </source>
</evidence>
<protein>
    <submittedName>
        <fullName evidence="2">N-Dimethylarginine dimethylaminohydrolase</fullName>
    </submittedName>
</protein>
<evidence type="ECO:0000313" key="2">
    <source>
        <dbReference type="EMBL" id="MCP2259738.1"/>
    </source>
</evidence>
<dbReference type="Gene3D" id="3.75.10.10">
    <property type="entry name" value="L-arginine/glycine Amidinotransferase, Chain A"/>
    <property type="match status" value="1"/>
</dbReference>
<keyword evidence="3" id="KW-1185">Reference proteome</keyword>
<dbReference type="RefSeq" id="WP_253670620.1">
    <property type="nucleotide sequence ID" value="NZ_JAMTCP010000019.1"/>
</dbReference>